<sequence>MTFVGRARALTRLLAAVDEASTGRARLVLVSGESGIGKSTLVGEVAARAGLLTGWGTCADAERTPAFWPWTTALRALLAAVAPADADALTGPDRAELARLLPELAGTTPVDDGPPDTDAARLRLFDAVARLLERVARHRVTLVVLDDLQWADTSSLELLGFVTRAYRPVPLLVVGAYRDDELGDAAARLLAGIGAQGESVRLHGLAPEEVHALVTAVLDAPTAQRWAAEVHRRTDGHPFFARQLVELLADPARPGETVPGAVRDLVQRRVARLTPPGRALVEAAAVAGNDLLPDVLGDVCGLDPPTVAALLDEGVHAGVLARTADRTRVAHDLFREVVAAGLDPARRLALHHRIADALERRLARGAAVLAADLARHSAAAVPLDGAGRAVRWARAAADAERARLAFGEAGAHLARVRRAVEDTGDPDGATVLVELLVEEADARARSGDPAAARALLDDAGGRATARGDGELLGRVALGLQRLGARFAMPRDTVVGALETALAALDGTGTGLEVQLTACLARELHHSVPAQRPRATPLSERAIALARELDDPETLVACLLARHDVLWSPGRAAERVGLAREIAEVAARTGDAERHAEGLLLTANALLEVGSPAFRVALEDYLRVTDRFGQPRHDYLALTRRAALAVVDGRLDEAEDLIARASALGDRIGEPDTGNVRMSQLLGLVRARGVPDQLRSTAAEAVRWWVGVPSHAHAVAAGLLALAGGADDLDAARRALDTVLALGTWREDRSYLWSVFVGGMATAAVRLDDRTVCAELLAELETMTDACGVNGAVVCFVGSNAHWAGVLAAALGRTDEARRRLEQALAVHRRLGARVWEAETSVELAACGAGPAHARHAAELAAELGLSGIGVRAAASAAVAGHAADAELRRDGELWLVRHHAASAHLRDLKGLGDLATLLARRGTDVHVLELAGAAGHDRDSGTLLDAAARQAYRRRLADLDEDLDRARADHDRGREERLDAQRVELLAELRRAAGLGGRSRALGTSTTERARKAVTARLRDAIGRITAVQPALGAHLDRSVVTGTTCRYEPVEHLTWRL</sequence>
<evidence type="ECO:0000256" key="3">
    <source>
        <dbReference type="SAM" id="Coils"/>
    </source>
</evidence>
<dbReference type="InterPro" id="IPR027417">
    <property type="entry name" value="P-loop_NTPase"/>
</dbReference>
<dbReference type="AlphaFoldDB" id="A0A4Y3WGF1"/>
<keyword evidence="2" id="KW-0067">ATP-binding</keyword>
<keyword evidence="3" id="KW-0175">Coiled coil</keyword>
<dbReference type="Gene3D" id="3.40.50.300">
    <property type="entry name" value="P-loop containing nucleotide triphosphate hydrolases"/>
    <property type="match status" value="1"/>
</dbReference>
<dbReference type="SUPFAM" id="SSF52540">
    <property type="entry name" value="P-loop containing nucleoside triphosphate hydrolases"/>
    <property type="match status" value="1"/>
</dbReference>
<accession>A0A4Y3WGF1</accession>
<evidence type="ECO:0000313" key="5">
    <source>
        <dbReference type="EMBL" id="GEC18077.1"/>
    </source>
</evidence>
<keyword evidence="6" id="KW-1185">Reference proteome</keyword>
<dbReference type="PANTHER" id="PTHR16305">
    <property type="entry name" value="TESTICULAR SOLUBLE ADENYLYL CYCLASE"/>
    <property type="match status" value="1"/>
</dbReference>
<dbReference type="GO" id="GO:0004016">
    <property type="term" value="F:adenylate cyclase activity"/>
    <property type="evidence" value="ECO:0007669"/>
    <property type="project" value="TreeGrafter"/>
</dbReference>
<dbReference type="GO" id="GO:0005524">
    <property type="term" value="F:ATP binding"/>
    <property type="evidence" value="ECO:0007669"/>
    <property type="project" value="UniProtKB-KW"/>
</dbReference>
<evidence type="ECO:0000259" key="4">
    <source>
        <dbReference type="Pfam" id="PF13191"/>
    </source>
</evidence>
<proteinExistence type="predicted"/>
<feature type="domain" description="Orc1-like AAA ATPase" evidence="4">
    <location>
        <begin position="2"/>
        <end position="174"/>
    </location>
</feature>
<evidence type="ECO:0000256" key="1">
    <source>
        <dbReference type="ARBA" id="ARBA00022741"/>
    </source>
</evidence>
<protein>
    <recommendedName>
        <fullName evidence="4">Orc1-like AAA ATPase domain-containing protein</fullName>
    </recommendedName>
</protein>
<dbReference type="Proteomes" id="UP000320338">
    <property type="component" value="Unassembled WGS sequence"/>
</dbReference>
<dbReference type="OrthoDB" id="134712at2"/>
<dbReference type="EMBL" id="BJNG01000003">
    <property type="protein sequence ID" value="GEC18077.1"/>
    <property type="molecule type" value="Genomic_DNA"/>
</dbReference>
<feature type="coiled-coil region" evidence="3">
    <location>
        <begin position="949"/>
        <end position="976"/>
    </location>
</feature>
<evidence type="ECO:0000313" key="6">
    <source>
        <dbReference type="Proteomes" id="UP000320338"/>
    </source>
</evidence>
<dbReference type="PANTHER" id="PTHR16305:SF35">
    <property type="entry name" value="TRANSCRIPTIONAL ACTIVATOR DOMAIN"/>
    <property type="match status" value="1"/>
</dbReference>
<reference evidence="5 6" key="1">
    <citation type="submission" date="2019-06" db="EMBL/GenBank/DDBJ databases">
        <title>Whole genome shotgun sequence of Pseudonocardia hydrocarbonoxydans NBRC 14498.</title>
        <authorList>
            <person name="Hosoyama A."/>
            <person name="Uohara A."/>
            <person name="Ohji S."/>
            <person name="Ichikawa N."/>
        </authorList>
    </citation>
    <scope>NUCLEOTIDE SEQUENCE [LARGE SCALE GENOMIC DNA]</scope>
    <source>
        <strain evidence="5 6">NBRC 14498</strain>
    </source>
</reference>
<dbReference type="InterPro" id="IPR041664">
    <property type="entry name" value="AAA_16"/>
</dbReference>
<name>A0A4Y3WGF1_9PSEU</name>
<comment type="caution">
    <text evidence="5">The sequence shown here is derived from an EMBL/GenBank/DDBJ whole genome shotgun (WGS) entry which is preliminary data.</text>
</comment>
<keyword evidence="1" id="KW-0547">Nucleotide-binding</keyword>
<dbReference type="RefSeq" id="WP_141276412.1">
    <property type="nucleotide sequence ID" value="NZ_BJNG01000003.1"/>
</dbReference>
<gene>
    <name evidence="5" type="ORF">PHY01_03600</name>
</gene>
<dbReference type="Pfam" id="PF13191">
    <property type="entry name" value="AAA_16"/>
    <property type="match status" value="1"/>
</dbReference>
<dbReference type="GO" id="GO:0005737">
    <property type="term" value="C:cytoplasm"/>
    <property type="evidence" value="ECO:0007669"/>
    <property type="project" value="TreeGrafter"/>
</dbReference>
<organism evidence="5 6">
    <name type="scientific">Pseudonocardia hydrocarbonoxydans</name>
    <dbReference type="NCBI Taxonomy" id="76726"/>
    <lineage>
        <taxon>Bacteria</taxon>
        <taxon>Bacillati</taxon>
        <taxon>Actinomycetota</taxon>
        <taxon>Actinomycetes</taxon>
        <taxon>Pseudonocardiales</taxon>
        <taxon>Pseudonocardiaceae</taxon>
        <taxon>Pseudonocardia</taxon>
    </lineage>
</organism>
<evidence type="ECO:0000256" key="2">
    <source>
        <dbReference type="ARBA" id="ARBA00022840"/>
    </source>
</evidence>